<comment type="catalytic activity">
    <reaction evidence="5">
        <text>L-methionyl-tRNA(fMet) + (6R)-10-formyltetrahydrofolate = N-formyl-L-methionyl-tRNA(fMet) + (6S)-5,6,7,8-tetrahydrofolate + H(+)</text>
        <dbReference type="Rhea" id="RHEA:24380"/>
        <dbReference type="Rhea" id="RHEA-COMP:9952"/>
        <dbReference type="Rhea" id="RHEA-COMP:9953"/>
        <dbReference type="ChEBI" id="CHEBI:15378"/>
        <dbReference type="ChEBI" id="CHEBI:57453"/>
        <dbReference type="ChEBI" id="CHEBI:78530"/>
        <dbReference type="ChEBI" id="CHEBI:78844"/>
        <dbReference type="ChEBI" id="CHEBI:195366"/>
        <dbReference type="EC" id="2.1.2.9"/>
    </reaction>
</comment>
<dbReference type="CDD" id="cd08646">
    <property type="entry name" value="FMT_core_Met-tRNA-FMT_N"/>
    <property type="match status" value="1"/>
</dbReference>
<organism evidence="8 9">
    <name type="scientific">Ellagibacter isourolithinifaciens</name>
    <dbReference type="NCBI Taxonomy" id="2137581"/>
    <lineage>
        <taxon>Bacteria</taxon>
        <taxon>Bacillati</taxon>
        <taxon>Actinomycetota</taxon>
        <taxon>Coriobacteriia</taxon>
        <taxon>Eggerthellales</taxon>
        <taxon>Eggerthellaceae</taxon>
        <taxon>Ellagibacter</taxon>
    </lineage>
</organism>
<reference evidence="8 9" key="1">
    <citation type="submission" date="2019-09" db="EMBL/GenBank/DDBJ databases">
        <title>Whole genome shotgun sequencing (WGS) of Ellagibacter isourolithinifaciens DSM 104140(T) and Adlercreutzia muris DSM 29508(T).</title>
        <authorList>
            <person name="Stoll D.A."/>
            <person name="Danylec N."/>
            <person name="Huch M."/>
        </authorList>
    </citation>
    <scope>NUCLEOTIDE SEQUENCE [LARGE SCALE GENOMIC DNA]</scope>
    <source>
        <strain evidence="8 9">DSM 104140</strain>
    </source>
</reference>
<feature type="binding site" evidence="5">
    <location>
        <begin position="108"/>
        <end position="111"/>
    </location>
    <ligand>
        <name>(6S)-5,6,7,8-tetrahydrofolate</name>
        <dbReference type="ChEBI" id="CHEBI:57453"/>
    </ligand>
</feature>
<comment type="similarity">
    <text evidence="1 5">Belongs to the Fmt family.</text>
</comment>
<keyword evidence="4 5" id="KW-0648">Protein biosynthesis</keyword>
<dbReference type="OrthoDB" id="9802815at2"/>
<dbReference type="InterPro" id="IPR041711">
    <property type="entry name" value="Met-tRNA-FMT_N"/>
</dbReference>
<keyword evidence="3 5" id="KW-0808">Transferase</keyword>
<comment type="function">
    <text evidence="5">Attaches a formyl group to the free amino group of methionyl-tRNA(fMet). The formyl group appears to play a dual role in the initiator identity of N-formylmethionyl-tRNA by promoting its recognition by IF2 and preventing the misappropriation of this tRNA by the elongation apparatus.</text>
</comment>
<feature type="domain" description="Formyl transferase N-terminal" evidence="6">
    <location>
        <begin position="1"/>
        <end position="177"/>
    </location>
</feature>
<dbReference type="RefSeq" id="WP_158048485.1">
    <property type="nucleotide sequence ID" value="NZ_WAJR01000001.1"/>
</dbReference>
<dbReference type="GO" id="GO:0004479">
    <property type="term" value="F:methionyl-tRNA formyltransferase activity"/>
    <property type="evidence" value="ECO:0007669"/>
    <property type="project" value="UniProtKB-UniRule"/>
</dbReference>
<dbReference type="EC" id="2.1.2.9" evidence="2 5"/>
<comment type="caution">
    <text evidence="8">The sequence shown here is derived from an EMBL/GenBank/DDBJ whole genome shotgun (WGS) entry which is preliminary data.</text>
</comment>
<keyword evidence="9" id="KW-1185">Reference proteome</keyword>
<dbReference type="InterPro" id="IPR005794">
    <property type="entry name" value="Fmt"/>
</dbReference>
<evidence type="ECO:0000256" key="5">
    <source>
        <dbReference type="HAMAP-Rule" id="MF_00182"/>
    </source>
</evidence>
<dbReference type="NCBIfam" id="TIGR00460">
    <property type="entry name" value="fmt"/>
    <property type="match status" value="1"/>
</dbReference>
<name>A0A6N6NUP7_9ACTN</name>
<evidence type="ECO:0000313" key="9">
    <source>
        <dbReference type="Proteomes" id="UP000468668"/>
    </source>
</evidence>
<accession>A0A6N6NUP7</accession>
<evidence type="ECO:0000259" key="6">
    <source>
        <dbReference type="Pfam" id="PF00551"/>
    </source>
</evidence>
<dbReference type="Pfam" id="PF02911">
    <property type="entry name" value="Formyl_trans_C"/>
    <property type="match status" value="1"/>
</dbReference>
<dbReference type="GeneID" id="98656879"/>
<evidence type="ECO:0000256" key="4">
    <source>
        <dbReference type="ARBA" id="ARBA00022917"/>
    </source>
</evidence>
<evidence type="ECO:0000256" key="1">
    <source>
        <dbReference type="ARBA" id="ARBA00010699"/>
    </source>
</evidence>
<dbReference type="AlphaFoldDB" id="A0A6N6NUP7"/>
<dbReference type="GO" id="GO:0005829">
    <property type="term" value="C:cytosol"/>
    <property type="evidence" value="ECO:0007669"/>
    <property type="project" value="TreeGrafter"/>
</dbReference>
<evidence type="ECO:0000313" key="8">
    <source>
        <dbReference type="EMBL" id="KAB1642899.1"/>
    </source>
</evidence>
<dbReference type="HAMAP" id="MF_00182">
    <property type="entry name" value="Formyl_trans"/>
    <property type="match status" value="1"/>
</dbReference>
<dbReference type="PANTHER" id="PTHR11138">
    <property type="entry name" value="METHIONYL-TRNA FORMYLTRANSFERASE"/>
    <property type="match status" value="1"/>
</dbReference>
<evidence type="ECO:0000259" key="7">
    <source>
        <dbReference type="Pfam" id="PF02911"/>
    </source>
</evidence>
<feature type="domain" description="Formyl transferase C-terminal" evidence="7">
    <location>
        <begin position="219"/>
        <end position="304"/>
    </location>
</feature>
<dbReference type="InterPro" id="IPR002376">
    <property type="entry name" value="Formyl_transf_N"/>
</dbReference>
<protein>
    <recommendedName>
        <fullName evidence="2 5">Methionyl-tRNA formyltransferase</fullName>
        <ecNumber evidence="2 5">2.1.2.9</ecNumber>
    </recommendedName>
</protein>
<dbReference type="SUPFAM" id="SSF50486">
    <property type="entry name" value="FMT C-terminal domain-like"/>
    <property type="match status" value="1"/>
</dbReference>
<dbReference type="Pfam" id="PF00551">
    <property type="entry name" value="Formyl_trans_N"/>
    <property type="match status" value="1"/>
</dbReference>
<dbReference type="EMBL" id="WAJR01000001">
    <property type="protein sequence ID" value="KAB1642899.1"/>
    <property type="molecule type" value="Genomic_DNA"/>
</dbReference>
<evidence type="ECO:0000256" key="2">
    <source>
        <dbReference type="ARBA" id="ARBA00012261"/>
    </source>
</evidence>
<dbReference type="SUPFAM" id="SSF53328">
    <property type="entry name" value="Formyltransferase"/>
    <property type="match status" value="1"/>
</dbReference>
<sequence length="319" mass="34320">MRIVFMGTPNFAATILEDLSQHYNVVAAYTRPDAVRGRGKKLVASPVKETAMSLGIPVEQPTTFKAPEAIATLEQYRPDFIIVAAYGMILPIDVLECPTYHCLNVHASLLPRWRGAAPIEHAILADDEETGVCIMRMEEGLDTGPFCVCRTLDVGEKTLPVLADELANLGSHALLTAIMQILRGQERWVVQKESDATYAHKIEKGELDLNPALGVDLLARRVRASSAGHPSKCVVLGKGATIIDACRADYDEQGKVAASGLGAGQVRFASKRLLLGCADGALEVFRLKPDGKKEMDAQAFAAGAAALHGHDGEWTAQHA</sequence>
<dbReference type="Proteomes" id="UP000468668">
    <property type="component" value="Unassembled WGS sequence"/>
</dbReference>
<proteinExistence type="inferred from homology"/>
<dbReference type="InterPro" id="IPR036477">
    <property type="entry name" value="Formyl_transf_N_sf"/>
</dbReference>
<gene>
    <name evidence="5" type="primary">fmt</name>
    <name evidence="8" type="ORF">F8C90_00495</name>
</gene>
<dbReference type="Gene3D" id="3.40.50.12230">
    <property type="match status" value="1"/>
</dbReference>
<dbReference type="PANTHER" id="PTHR11138:SF5">
    <property type="entry name" value="METHIONYL-TRNA FORMYLTRANSFERASE, MITOCHONDRIAL"/>
    <property type="match status" value="1"/>
</dbReference>
<evidence type="ECO:0000256" key="3">
    <source>
        <dbReference type="ARBA" id="ARBA00022679"/>
    </source>
</evidence>
<dbReference type="InterPro" id="IPR011034">
    <property type="entry name" value="Formyl_transferase-like_C_sf"/>
</dbReference>
<dbReference type="InterPro" id="IPR005793">
    <property type="entry name" value="Formyl_trans_C"/>
</dbReference>